<gene>
    <name evidence="4" type="ORF">ALEPTO_LOCUS1708</name>
</gene>
<evidence type="ECO:0000256" key="2">
    <source>
        <dbReference type="ARBA" id="ARBA00023027"/>
    </source>
</evidence>
<dbReference type="InterPro" id="IPR052128">
    <property type="entry name" value="Oxidoreductase_NAD-binding"/>
</dbReference>
<evidence type="ECO:0000313" key="4">
    <source>
        <dbReference type="EMBL" id="CAG8464529.1"/>
    </source>
</evidence>
<dbReference type="Gene3D" id="3.40.50.80">
    <property type="entry name" value="Nucleotide-binding domain of ferredoxin-NADP reductase (FNR) module"/>
    <property type="match status" value="1"/>
</dbReference>
<dbReference type="OrthoDB" id="436496at2759"/>
<protein>
    <submittedName>
        <fullName evidence="4">9196_t:CDS:1</fullName>
    </submittedName>
</protein>
<organism evidence="4 5">
    <name type="scientific">Ambispora leptoticha</name>
    <dbReference type="NCBI Taxonomy" id="144679"/>
    <lineage>
        <taxon>Eukaryota</taxon>
        <taxon>Fungi</taxon>
        <taxon>Fungi incertae sedis</taxon>
        <taxon>Mucoromycota</taxon>
        <taxon>Glomeromycotina</taxon>
        <taxon>Glomeromycetes</taxon>
        <taxon>Archaeosporales</taxon>
        <taxon>Ambisporaceae</taxon>
        <taxon>Ambispora</taxon>
    </lineage>
</organism>
<sequence length="278" mass="31656">MSFSSSPSKKSNHEERTASILRRPEKVSVVIRKITQETPTVKSFVLEPKVTTPKIDFLPGQWLDVFIPNVSTVGGFSITSTPRHFHLTNTLDLAIKYSTHPPAKWFHEEATLGNVVDIRVGGEFYYDDQEERENGTQSIDNISLQKEPGKAANNNIEKIQLLYSAKTLDELLFFERIERLKKNNSGLFDCFYFLTREDSPTSSTTFTATTKSIENISTFICRQRINEKFLIDLLTDDNDLKHLKSFLCGPTQMQDDVAGWLVKGVGLSENQIVLEKWE</sequence>
<accession>A0A9N8YYQ1</accession>
<dbReference type="GO" id="GO:0005739">
    <property type="term" value="C:mitochondrion"/>
    <property type="evidence" value="ECO:0007669"/>
    <property type="project" value="TreeGrafter"/>
</dbReference>
<proteinExistence type="predicted"/>
<dbReference type="Gene3D" id="2.40.30.10">
    <property type="entry name" value="Translation factors"/>
    <property type="match status" value="1"/>
</dbReference>
<dbReference type="Proteomes" id="UP000789508">
    <property type="component" value="Unassembled WGS sequence"/>
</dbReference>
<dbReference type="CDD" id="cd00322">
    <property type="entry name" value="FNR_like"/>
    <property type="match status" value="1"/>
</dbReference>
<dbReference type="PROSITE" id="PS51384">
    <property type="entry name" value="FAD_FR"/>
    <property type="match status" value="1"/>
</dbReference>
<dbReference type="InterPro" id="IPR039261">
    <property type="entry name" value="FNR_nucleotide-bd"/>
</dbReference>
<keyword evidence="2" id="KW-0520">NAD</keyword>
<evidence type="ECO:0000256" key="1">
    <source>
        <dbReference type="ARBA" id="ARBA00023002"/>
    </source>
</evidence>
<dbReference type="EMBL" id="CAJVPS010000202">
    <property type="protein sequence ID" value="CAG8464529.1"/>
    <property type="molecule type" value="Genomic_DNA"/>
</dbReference>
<feature type="domain" description="FAD-binding FR-type" evidence="3">
    <location>
        <begin position="24"/>
        <end position="140"/>
    </location>
</feature>
<keyword evidence="5" id="KW-1185">Reference proteome</keyword>
<dbReference type="InterPro" id="IPR017938">
    <property type="entry name" value="Riboflavin_synthase-like_b-brl"/>
</dbReference>
<dbReference type="PANTHER" id="PTHR46505">
    <property type="entry name" value="OXIDOREDUCTASE NAD-BINDING DOMAIN-CONTAINING PROTEIN 1"/>
    <property type="match status" value="1"/>
</dbReference>
<name>A0A9N8YYQ1_9GLOM</name>
<evidence type="ECO:0000259" key="3">
    <source>
        <dbReference type="PROSITE" id="PS51384"/>
    </source>
</evidence>
<reference evidence="4" key="1">
    <citation type="submission" date="2021-06" db="EMBL/GenBank/DDBJ databases">
        <authorList>
            <person name="Kallberg Y."/>
            <person name="Tangrot J."/>
            <person name="Rosling A."/>
        </authorList>
    </citation>
    <scope>NUCLEOTIDE SEQUENCE</scope>
    <source>
        <strain evidence="4">FL130A</strain>
    </source>
</reference>
<dbReference type="AlphaFoldDB" id="A0A9N8YYQ1"/>
<dbReference type="PANTHER" id="PTHR46505:SF1">
    <property type="entry name" value="OXIDOREDUCTASE NAD-BINDING DOMAIN-CONTAINING PROTEIN 1"/>
    <property type="match status" value="1"/>
</dbReference>
<comment type="caution">
    <text evidence="4">The sequence shown here is derived from an EMBL/GenBank/DDBJ whole genome shotgun (WGS) entry which is preliminary data.</text>
</comment>
<keyword evidence="1" id="KW-0560">Oxidoreductase</keyword>
<dbReference type="InterPro" id="IPR017927">
    <property type="entry name" value="FAD-bd_FR_type"/>
</dbReference>
<dbReference type="GO" id="GO:0016491">
    <property type="term" value="F:oxidoreductase activity"/>
    <property type="evidence" value="ECO:0007669"/>
    <property type="project" value="UniProtKB-KW"/>
</dbReference>
<dbReference type="SUPFAM" id="SSF52343">
    <property type="entry name" value="Ferredoxin reductase-like, C-terminal NADP-linked domain"/>
    <property type="match status" value="1"/>
</dbReference>
<evidence type="ECO:0000313" key="5">
    <source>
        <dbReference type="Proteomes" id="UP000789508"/>
    </source>
</evidence>
<dbReference type="SUPFAM" id="SSF63380">
    <property type="entry name" value="Riboflavin synthase domain-like"/>
    <property type="match status" value="1"/>
</dbReference>